<evidence type="ECO:0000256" key="1">
    <source>
        <dbReference type="ARBA" id="ARBA00022670"/>
    </source>
</evidence>
<evidence type="ECO:0000313" key="7">
    <source>
        <dbReference type="Proteomes" id="UP000295680"/>
    </source>
</evidence>
<reference evidence="6 7" key="1">
    <citation type="submission" date="2019-03" db="EMBL/GenBank/DDBJ databases">
        <title>Genomic Encyclopedia of Type Strains, Phase IV (KMG-IV): sequencing the most valuable type-strain genomes for metagenomic binning, comparative biology and taxonomic classification.</title>
        <authorList>
            <person name="Goeker M."/>
        </authorList>
    </citation>
    <scope>NUCLEOTIDE SEQUENCE [LARGE SCALE GENOMIC DNA]</scope>
    <source>
        <strain evidence="6 7">DSM 45934</strain>
    </source>
</reference>
<dbReference type="Gene3D" id="2.30.42.10">
    <property type="match status" value="1"/>
</dbReference>
<gene>
    <name evidence="6" type="ORF">EV192_11233</name>
</gene>
<evidence type="ECO:0000256" key="3">
    <source>
        <dbReference type="SAM" id="MobiDB-lite"/>
    </source>
</evidence>
<dbReference type="SMART" id="SM00228">
    <property type="entry name" value="PDZ"/>
    <property type="match status" value="1"/>
</dbReference>
<keyword evidence="7" id="KW-1185">Reference proteome</keyword>
<dbReference type="SUPFAM" id="SSF50156">
    <property type="entry name" value="PDZ domain-like"/>
    <property type="match status" value="1"/>
</dbReference>
<dbReference type="InterPro" id="IPR001478">
    <property type="entry name" value="PDZ"/>
</dbReference>
<dbReference type="Pfam" id="PF13180">
    <property type="entry name" value="PDZ_2"/>
    <property type="match status" value="1"/>
</dbReference>
<evidence type="ECO:0000313" key="6">
    <source>
        <dbReference type="EMBL" id="TCO52302.1"/>
    </source>
</evidence>
<feature type="compositionally biased region" description="Pro residues" evidence="3">
    <location>
        <begin position="13"/>
        <end position="33"/>
    </location>
</feature>
<dbReference type="Gene3D" id="2.40.10.120">
    <property type="match status" value="1"/>
</dbReference>
<dbReference type="OrthoDB" id="73775at2"/>
<protein>
    <submittedName>
        <fullName evidence="6">S1-C subfamily serine protease</fullName>
    </submittedName>
</protein>
<dbReference type="EMBL" id="SLWS01000012">
    <property type="protein sequence ID" value="TCO52302.1"/>
    <property type="molecule type" value="Genomic_DNA"/>
</dbReference>
<dbReference type="Proteomes" id="UP000295680">
    <property type="component" value="Unassembled WGS sequence"/>
</dbReference>
<keyword evidence="1 6" id="KW-0645">Protease</keyword>
<evidence type="ECO:0000256" key="4">
    <source>
        <dbReference type="SAM" id="Phobius"/>
    </source>
</evidence>
<keyword evidence="4" id="KW-0812">Transmembrane</keyword>
<keyword evidence="2" id="KW-0378">Hydrolase</keyword>
<comment type="caution">
    <text evidence="6">The sequence shown here is derived from an EMBL/GenBank/DDBJ whole genome shotgun (WGS) entry which is preliminary data.</text>
</comment>
<dbReference type="InterPro" id="IPR036034">
    <property type="entry name" value="PDZ_sf"/>
</dbReference>
<proteinExistence type="predicted"/>
<keyword evidence="4" id="KW-1133">Transmembrane helix</keyword>
<dbReference type="RefSeq" id="WP_132124246.1">
    <property type="nucleotide sequence ID" value="NZ_SLWS01000012.1"/>
</dbReference>
<dbReference type="Pfam" id="PF13365">
    <property type="entry name" value="Trypsin_2"/>
    <property type="match status" value="1"/>
</dbReference>
<accession>A0A4R2J4U4</accession>
<evidence type="ECO:0000259" key="5">
    <source>
        <dbReference type="PROSITE" id="PS50106"/>
    </source>
</evidence>
<dbReference type="InterPro" id="IPR001940">
    <property type="entry name" value="Peptidase_S1C"/>
</dbReference>
<feature type="region of interest" description="Disordered" evidence="3">
    <location>
        <begin position="1"/>
        <end position="35"/>
    </location>
</feature>
<keyword evidence="4" id="KW-0472">Membrane</keyword>
<dbReference type="PANTHER" id="PTHR43343">
    <property type="entry name" value="PEPTIDASE S12"/>
    <property type="match status" value="1"/>
</dbReference>
<dbReference type="GO" id="GO:0004252">
    <property type="term" value="F:serine-type endopeptidase activity"/>
    <property type="evidence" value="ECO:0007669"/>
    <property type="project" value="InterPro"/>
</dbReference>
<dbReference type="GO" id="GO:0006508">
    <property type="term" value="P:proteolysis"/>
    <property type="evidence" value="ECO:0007669"/>
    <property type="project" value="UniProtKB-KW"/>
</dbReference>
<feature type="domain" description="PDZ" evidence="5">
    <location>
        <begin position="305"/>
        <end position="360"/>
    </location>
</feature>
<name>A0A4R2J4U4_9PSEU</name>
<dbReference type="SUPFAM" id="SSF50494">
    <property type="entry name" value="Trypsin-like serine proteases"/>
    <property type="match status" value="1"/>
</dbReference>
<sequence length="399" mass="39923">MPEYDPTFDPRQEPWPPPPMPPPYPYPPPQWPPPRRRQSGLAVLLSVFGLIVLAAIGVAGWSIGHRSTRTPEISYFSPDRGQSSADIDSQAVGAKVAPGLVDVNTELGFRGGQAAGTGIVLTADGEVLTNNHVVAGATRIQVTDIGNGRTYQASVVGYARGEDIAVLKLKNAAGLATAPLGDSDKVAVGDAIVGIGNAGGVGGAPSLAPGTVTALNQSITASDESGGSTEQLSGLIQVNANIQGGDSGGALADGSGQVIGVDTAASAGYRLGRRGGGQVTATQGYAIPINQAVAIARQIQSGAGSATVHIGETAIIGVSVGGSTGATVSEVVAGGPAAQAGLAAGDVITSIGDTAIDSATTLTHLLDQHHPGDTVQVTWVDRVEQQHTATVRLATGPVG</sequence>
<dbReference type="PROSITE" id="PS50106">
    <property type="entry name" value="PDZ"/>
    <property type="match status" value="1"/>
</dbReference>
<dbReference type="InterPro" id="IPR051201">
    <property type="entry name" value="Chloro_Bact_Ser_Proteases"/>
</dbReference>
<evidence type="ECO:0000256" key="2">
    <source>
        <dbReference type="ARBA" id="ARBA00022801"/>
    </source>
</evidence>
<dbReference type="AlphaFoldDB" id="A0A4R2J4U4"/>
<dbReference type="PRINTS" id="PR00834">
    <property type="entry name" value="PROTEASES2C"/>
</dbReference>
<dbReference type="InterPro" id="IPR009003">
    <property type="entry name" value="Peptidase_S1_PA"/>
</dbReference>
<organism evidence="6 7">
    <name type="scientific">Actinocrispum wychmicini</name>
    <dbReference type="NCBI Taxonomy" id="1213861"/>
    <lineage>
        <taxon>Bacteria</taxon>
        <taxon>Bacillati</taxon>
        <taxon>Actinomycetota</taxon>
        <taxon>Actinomycetes</taxon>
        <taxon>Pseudonocardiales</taxon>
        <taxon>Pseudonocardiaceae</taxon>
        <taxon>Actinocrispum</taxon>
    </lineage>
</organism>
<dbReference type="PANTHER" id="PTHR43343:SF3">
    <property type="entry name" value="PROTEASE DO-LIKE 8, CHLOROPLASTIC"/>
    <property type="match status" value="1"/>
</dbReference>
<feature type="transmembrane region" description="Helical" evidence="4">
    <location>
        <begin position="41"/>
        <end position="63"/>
    </location>
</feature>